<evidence type="ECO:0000256" key="3">
    <source>
        <dbReference type="SAM" id="MobiDB-lite"/>
    </source>
</evidence>
<evidence type="ECO:0000256" key="1">
    <source>
        <dbReference type="ARBA" id="ARBA00005985"/>
    </source>
</evidence>
<proteinExistence type="inferred from homology"/>
<feature type="transmembrane region" description="Helical" evidence="4">
    <location>
        <begin position="38"/>
        <end position="55"/>
    </location>
</feature>
<protein>
    <submittedName>
        <fullName evidence="5">Homogentisic acid phytyltransferase</fullName>
    </submittedName>
</protein>
<keyword evidence="4" id="KW-1133">Transmembrane helix</keyword>
<sequence>RHIVSSASQSSLESEPSKSPWSSVQSAWDVFYRFSRPHTVIGTVLSIISVSLLAVEKSSDISPLFLTGVFEAIIASVMMNIYIVGLNQISDIDIDKVNKPYLP</sequence>
<reference evidence="5 6" key="1">
    <citation type="journal article" date="2013" name="BMC Genomics">
        <title>The miniature genome of a carnivorous plant Genlisea aurea contains a low number of genes and short non-coding sequences.</title>
        <authorList>
            <person name="Leushkin E.V."/>
            <person name="Sutormin R.A."/>
            <person name="Nabieva E.R."/>
            <person name="Penin A.A."/>
            <person name="Kondrashov A.S."/>
            <person name="Logacheva M.D."/>
        </authorList>
    </citation>
    <scope>NUCLEOTIDE SEQUENCE [LARGE SCALE GENOMIC DNA]</scope>
</reference>
<dbReference type="AlphaFoldDB" id="S8C9U9"/>
<dbReference type="PANTHER" id="PTHR43009">
    <property type="entry name" value="HOMOGENTISATE SOLANESYLTRANSFERASE, CHLOROPLASTIC"/>
    <property type="match status" value="1"/>
</dbReference>
<keyword evidence="4" id="KW-0812">Transmembrane</keyword>
<name>S8C9U9_9LAMI</name>
<evidence type="ECO:0000313" key="5">
    <source>
        <dbReference type="EMBL" id="EPS63580.1"/>
    </source>
</evidence>
<feature type="non-terminal residue" evidence="5">
    <location>
        <position position="103"/>
    </location>
</feature>
<keyword evidence="4" id="KW-0472">Membrane</keyword>
<dbReference type="EMBL" id="AUSU01005388">
    <property type="protein sequence ID" value="EPS63580.1"/>
    <property type="molecule type" value="Genomic_DNA"/>
</dbReference>
<evidence type="ECO:0000313" key="6">
    <source>
        <dbReference type="Proteomes" id="UP000015453"/>
    </source>
</evidence>
<gene>
    <name evidence="5" type="ORF">M569_11204</name>
</gene>
<comment type="caution">
    <text evidence="5">The sequence shown here is derived from an EMBL/GenBank/DDBJ whole genome shotgun (WGS) entry which is preliminary data.</text>
</comment>
<evidence type="ECO:0000256" key="2">
    <source>
        <dbReference type="ARBA" id="ARBA00022679"/>
    </source>
</evidence>
<feature type="region of interest" description="Disordered" evidence="3">
    <location>
        <begin position="1"/>
        <end position="23"/>
    </location>
</feature>
<dbReference type="Proteomes" id="UP000015453">
    <property type="component" value="Unassembled WGS sequence"/>
</dbReference>
<comment type="similarity">
    <text evidence="1">Belongs to the UbiA prenyltransferase family.</text>
</comment>
<keyword evidence="6" id="KW-1185">Reference proteome</keyword>
<dbReference type="OrthoDB" id="1502398at2759"/>
<accession>S8C9U9</accession>
<evidence type="ECO:0000256" key="4">
    <source>
        <dbReference type="SAM" id="Phobius"/>
    </source>
</evidence>
<feature type="non-terminal residue" evidence="5">
    <location>
        <position position="1"/>
    </location>
</feature>
<feature type="transmembrane region" description="Helical" evidence="4">
    <location>
        <begin position="64"/>
        <end position="83"/>
    </location>
</feature>
<dbReference type="PANTHER" id="PTHR43009:SF6">
    <property type="entry name" value="HOMOGENTISATE PHYTYLTRANSFERASE 1, CHLOROPLASTIC"/>
    <property type="match status" value="1"/>
</dbReference>
<keyword evidence="2 5" id="KW-0808">Transferase</keyword>
<dbReference type="GO" id="GO:0016740">
    <property type="term" value="F:transferase activity"/>
    <property type="evidence" value="ECO:0007669"/>
    <property type="project" value="UniProtKB-KW"/>
</dbReference>
<organism evidence="5 6">
    <name type="scientific">Genlisea aurea</name>
    <dbReference type="NCBI Taxonomy" id="192259"/>
    <lineage>
        <taxon>Eukaryota</taxon>
        <taxon>Viridiplantae</taxon>
        <taxon>Streptophyta</taxon>
        <taxon>Embryophyta</taxon>
        <taxon>Tracheophyta</taxon>
        <taxon>Spermatophyta</taxon>
        <taxon>Magnoliopsida</taxon>
        <taxon>eudicotyledons</taxon>
        <taxon>Gunneridae</taxon>
        <taxon>Pentapetalae</taxon>
        <taxon>asterids</taxon>
        <taxon>lamiids</taxon>
        <taxon>Lamiales</taxon>
        <taxon>Lentibulariaceae</taxon>
        <taxon>Genlisea</taxon>
    </lineage>
</organism>